<dbReference type="HOGENOM" id="CLU_2556232_0_0_11"/>
<keyword evidence="2" id="KW-1185">Reference proteome</keyword>
<accession>H8GC34</accession>
<gene>
    <name evidence="1" type="ORF">SacazDRAFT_00763</name>
</gene>
<sequence length="82" mass="10091">MLRQPWRFTAVQGPIPVFDLRRRCPKCQCRWVRTRWVRIPKDITTPDDTQLVREYLARICWRCRYWWPERPSIDDGLEGSAW</sequence>
<dbReference type="Proteomes" id="UP000004705">
    <property type="component" value="Chromosome"/>
</dbReference>
<dbReference type="EMBL" id="CM001466">
    <property type="protein sequence ID" value="EHY87711.1"/>
    <property type="molecule type" value="Genomic_DNA"/>
</dbReference>
<name>H8GC34_9PSEU</name>
<reference evidence="1 2" key="1">
    <citation type="journal article" date="2012" name="Stand. Genomic Sci.">
        <title>Genome sequence of the soil bacterium Saccharomonospora azurea type strain (NA-128(T)).</title>
        <authorList>
            <person name="Klenk H.P."/>
            <person name="Held B."/>
            <person name="Lucas S."/>
            <person name="Lapidus A."/>
            <person name="Copeland A."/>
            <person name="Hammon N."/>
            <person name="Pitluck S."/>
            <person name="Goodwin L.A."/>
            <person name="Han C."/>
            <person name="Tapia R."/>
            <person name="Brambilla E.M."/>
            <person name="Potter G."/>
            <person name="Land M."/>
            <person name="Ivanova N."/>
            <person name="Rohde M."/>
            <person name="Goker M."/>
            <person name="Detter J.C."/>
            <person name="Kyrpides N.C."/>
            <person name="Woyke T."/>
        </authorList>
    </citation>
    <scope>NUCLEOTIDE SEQUENCE [LARGE SCALE GENOMIC DNA]</scope>
    <source>
        <strain evidence="1 2">NA-128</strain>
    </source>
</reference>
<dbReference type="AlphaFoldDB" id="H8GC34"/>
<evidence type="ECO:0000313" key="2">
    <source>
        <dbReference type="Proteomes" id="UP000004705"/>
    </source>
</evidence>
<protein>
    <submittedName>
        <fullName evidence="1">Uncharacterized protein</fullName>
    </submittedName>
</protein>
<proteinExistence type="predicted"/>
<evidence type="ECO:0000313" key="1">
    <source>
        <dbReference type="EMBL" id="EHY87711.1"/>
    </source>
</evidence>
<dbReference type="RefSeq" id="WP_005438804.1">
    <property type="nucleotide sequence ID" value="NZ_CM001466.1"/>
</dbReference>
<organism evidence="1 2">
    <name type="scientific">Saccharomonospora azurea NA-128</name>
    <dbReference type="NCBI Taxonomy" id="882081"/>
    <lineage>
        <taxon>Bacteria</taxon>
        <taxon>Bacillati</taxon>
        <taxon>Actinomycetota</taxon>
        <taxon>Actinomycetes</taxon>
        <taxon>Pseudonocardiales</taxon>
        <taxon>Pseudonocardiaceae</taxon>
        <taxon>Saccharomonospora</taxon>
    </lineage>
</organism>